<dbReference type="Pfam" id="PF07568">
    <property type="entry name" value="HisKA_2"/>
    <property type="match status" value="1"/>
</dbReference>
<dbReference type="InterPro" id="IPR005467">
    <property type="entry name" value="His_kinase_dom"/>
</dbReference>
<keyword evidence="6 11" id="KW-0418">Kinase</keyword>
<keyword evidence="9" id="KW-0812">Transmembrane</keyword>
<protein>
    <recommendedName>
        <fullName evidence="2">histidine kinase</fullName>
        <ecNumber evidence="2">2.7.13.3</ecNumber>
    </recommendedName>
</protein>
<evidence type="ECO:0000256" key="9">
    <source>
        <dbReference type="SAM" id="Phobius"/>
    </source>
</evidence>
<sequence length="579" mass="67259">MRLVNSILSLLFALIFQTISTAQLPKSLPLQKEKLAYAQEVEQEAISKNDTLLMAEAYYLNGKIHVAARDYLKSKDYFMKSLRIVEQKRKFDKVSRIYVQLSGMENDQHNWDKALNYARLSLAYSQNGPKRTQLAAYQIMATAFAAVYFHNPDSTQIRSLTDSIFYYCKQGERIALILKEPTALAGTYLTLGEFYQYQRNPKAFRYQQAALRLFKEMGHKLNQALQSQELARTHLLFNQPDQAYPLLQASEKIYNGLNFREFELEIKLARTYTLYYQQKKDWQNAFKYSELARNYEYDLLMADRDGAVSRLGVEYETEKREDQLKSQRRELALSQQNEQNQRRFLVVLIVLLLGTGVASVAFYRISNKNQRLSLHNAALVKEQNHRVKNNLQLISSLLSLQSNRLDDESARHAVEDSQRRIEVMSLLQRKLYDGDSMIAVNIDEFVRELTEMVLEAFELDRVHVSYQILPTVVLPADYAMRIGLILNELVTNACKYAFVDNPHPTLKIEATLDKKTFTMRVSDNGNGFDVAKEQTKSFGLRLIQMQVEQMYGTYKFDNEGGVIFEMIFNLLPTYNKWEK</sequence>
<dbReference type="Proteomes" id="UP000598820">
    <property type="component" value="Unassembled WGS sequence"/>
</dbReference>
<dbReference type="AlphaFoldDB" id="A0A927AWH2"/>
<dbReference type="EMBL" id="JACWZY010000065">
    <property type="protein sequence ID" value="MBD2705672.1"/>
    <property type="molecule type" value="Genomic_DNA"/>
</dbReference>
<feature type="repeat" description="TPR" evidence="8">
    <location>
        <begin position="55"/>
        <end position="88"/>
    </location>
</feature>
<evidence type="ECO:0000256" key="3">
    <source>
        <dbReference type="ARBA" id="ARBA00022553"/>
    </source>
</evidence>
<dbReference type="InterPro" id="IPR019734">
    <property type="entry name" value="TPR_rpt"/>
</dbReference>
<dbReference type="EC" id="2.7.13.3" evidence="2"/>
<dbReference type="Gene3D" id="3.30.450.20">
    <property type="entry name" value="PAS domain"/>
    <property type="match status" value="1"/>
</dbReference>
<evidence type="ECO:0000313" key="12">
    <source>
        <dbReference type="Proteomes" id="UP000598820"/>
    </source>
</evidence>
<evidence type="ECO:0000313" key="11">
    <source>
        <dbReference type="EMBL" id="MBD2705672.1"/>
    </source>
</evidence>
<feature type="transmembrane region" description="Helical" evidence="9">
    <location>
        <begin position="344"/>
        <end position="363"/>
    </location>
</feature>
<evidence type="ECO:0000256" key="2">
    <source>
        <dbReference type="ARBA" id="ARBA00012438"/>
    </source>
</evidence>
<dbReference type="SUPFAM" id="SSF48452">
    <property type="entry name" value="TPR-like"/>
    <property type="match status" value="1"/>
</dbReference>
<evidence type="ECO:0000259" key="10">
    <source>
        <dbReference type="PROSITE" id="PS50109"/>
    </source>
</evidence>
<keyword evidence="3" id="KW-0597">Phosphoprotein</keyword>
<keyword evidence="7" id="KW-0067">ATP-binding</keyword>
<dbReference type="Gene3D" id="1.25.40.10">
    <property type="entry name" value="Tetratricopeptide repeat domain"/>
    <property type="match status" value="2"/>
</dbReference>
<dbReference type="SUPFAM" id="SSF55874">
    <property type="entry name" value="ATPase domain of HSP90 chaperone/DNA topoisomerase II/histidine kinase"/>
    <property type="match status" value="1"/>
</dbReference>
<keyword evidence="8" id="KW-0802">TPR repeat</keyword>
<evidence type="ECO:0000256" key="7">
    <source>
        <dbReference type="ARBA" id="ARBA00022840"/>
    </source>
</evidence>
<keyword evidence="9" id="KW-0472">Membrane</keyword>
<dbReference type="GO" id="GO:0005524">
    <property type="term" value="F:ATP binding"/>
    <property type="evidence" value="ECO:0007669"/>
    <property type="project" value="UniProtKB-KW"/>
</dbReference>
<reference evidence="11" key="1">
    <citation type="submission" date="2020-09" db="EMBL/GenBank/DDBJ databases">
        <authorList>
            <person name="Kim M.K."/>
        </authorList>
    </citation>
    <scope>NUCLEOTIDE SEQUENCE</scope>
    <source>
        <strain evidence="11">BT702</strain>
    </source>
</reference>
<dbReference type="GO" id="GO:0004673">
    <property type="term" value="F:protein histidine kinase activity"/>
    <property type="evidence" value="ECO:0007669"/>
    <property type="project" value="UniProtKB-EC"/>
</dbReference>
<dbReference type="PANTHER" id="PTHR41523:SF8">
    <property type="entry name" value="ETHYLENE RESPONSE SENSOR PROTEIN"/>
    <property type="match status" value="1"/>
</dbReference>
<dbReference type="Pfam" id="PF13581">
    <property type="entry name" value="HATPase_c_2"/>
    <property type="match status" value="1"/>
</dbReference>
<gene>
    <name evidence="11" type="ORF">IC229_34005</name>
</gene>
<keyword evidence="5" id="KW-0547">Nucleotide-binding</keyword>
<dbReference type="SMART" id="SM00387">
    <property type="entry name" value="HATPase_c"/>
    <property type="match status" value="1"/>
</dbReference>
<organism evidence="11 12">
    <name type="scientific">Spirosoma profusum</name>
    <dbReference type="NCBI Taxonomy" id="2771354"/>
    <lineage>
        <taxon>Bacteria</taxon>
        <taxon>Pseudomonadati</taxon>
        <taxon>Bacteroidota</taxon>
        <taxon>Cytophagia</taxon>
        <taxon>Cytophagales</taxon>
        <taxon>Cytophagaceae</taxon>
        <taxon>Spirosoma</taxon>
    </lineage>
</organism>
<name>A0A927AWH2_9BACT</name>
<dbReference type="RefSeq" id="WP_190893332.1">
    <property type="nucleotide sequence ID" value="NZ_JACWZY010000065.1"/>
</dbReference>
<evidence type="ECO:0000256" key="5">
    <source>
        <dbReference type="ARBA" id="ARBA00022741"/>
    </source>
</evidence>
<dbReference type="PROSITE" id="PS50109">
    <property type="entry name" value="HIS_KIN"/>
    <property type="match status" value="1"/>
</dbReference>
<dbReference type="InterPro" id="IPR036890">
    <property type="entry name" value="HATPase_C_sf"/>
</dbReference>
<proteinExistence type="predicted"/>
<accession>A0A927AWH2</accession>
<feature type="domain" description="Histidine kinase" evidence="10">
    <location>
        <begin position="382"/>
        <end position="572"/>
    </location>
</feature>
<keyword evidence="9" id="KW-1133">Transmembrane helix</keyword>
<dbReference type="PROSITE" id="PS50005">
    <property type="entry name" value="TPR"/>
    <property type="match status" value="1"/>
</dbReference>
<dbReference type="InterPro" id="IPR011990">
    <property type="entry name" value="TPR-like_helical_dom_sf"/>
</dbReference>
<dbReference type="InterPro" id="IPR011495">
    <property type="entry name" value="Sig_transdc_His_kin_sub2_dim/P"/>
</dbReference>
<evidence type="ECO:0000256" key="8">
    <source>
        <dbReference type="PROSITE-ProRule" id="PRU00339"/>
    </source>
</evidence>
<dbReference type="PANTHER" id="PTHR41523">
    <property type="entry name" value="TWO-COMPONENT SYSTEM SENSOR PROTEIN"/>
    <property type="match status" value="1"/>
</dbReference>
<keyword evidence="12" id="KW-1185">Reference proteome</keyword>
<dbReference type="Gene3D" id="3.30.565.10">
    <property type="entry name" value="Histidine kinase-like ATPase, C-terminal domain"/>
    <property type="match status" value="1"/>
</dbReference>
<evidence type="ECO:0000256" key="6">
    <source>
        <dbReference type="ARBA" id="ARBA00022777"/>
    </source>
</evidence>
<keyword evidence="4" id="KW-0808">Transferase</keyword>
<comment type="caution">
    <text evidence="11">The sequence shown here is derived from an EMBL/GenBank/DDBJ whole genome shotgun (WGS) entry which is preliminary data.</text>
</comment>
<evidence type="ECO:0000256" key="4">
    <source>
        <dbReference type="ARBA" id="ARBA00022679"/>
    </source>
</evidence>
<comment type="catalytic activity">
    <reaction evidence="1">
        <text>ATP + protein L-histidine = ADP + protein N-phospho-L-histidine.</text>
        <dbReference type="EC" id="2.7.13.3"/>
    </reaction>
</comment>
<evidence type="ECO:0000256" key="1">
    <source>
        <dbReference type="ARBA" id="ARBA00000085"/>
    </source>
</evidence>
<dbReference type="InterPro" id="IPR003594">
    <property type="entry name" value="HATPase_dom"/>
</dbReference>